<proteinExistence type="inferred from homology"/>
<organism evidence="4 5">
    <name type="scientific">Adonisia turfae CCMR0081</name>
    <dbReference type="NCBI Taxonomy" id="2292702"/>
    <lineage>
        <taxon>Bacteria</taxon>
        <taxon>Bacillati</taxon>
        <taxon>Cyanobacteriota</taxon>
        <taxon>Adonisia</taxon>
        <taxon>Adonisia turfae</taxon>
    </lineage>
</organism>
<keyword evidence="3 4" id="KW-0808">Transferase</keyword>
<evidence type="ECO:0000256" key="3">
    <source>
        <dbReference type="ARBA" id="ARBA00022679"/>
    </source>
</evidence>
<sequence length="395" mass="44210">MQLARRIWAKDTFVFIEVFGCEGGIQSYIKDILTAYLASNSPATADIFLLRDRRNSIPSEFSSRFKVHCFQSGHPMFDRIRFTLALGLHLLLKRPRRLFCGHINLAVMTRQLAWLARVPYTVLTYGKEVWFPLGLAEGNALRAADHIWTISRYSRDLACKANNLEAERIEILPCTVDGQGFTPAIASLQLQQRYGLDDTRVLMTVARLWRGDPYKGVDVTIRALPTIANVYPNVKYLVIGRGDDQPRLAQLANDLGVADRVVFAGFVPNEELVEHYRLADVYVMPSQEGFGIVYLEAMACGIPVISGDDDGSADPLQDGRLGWRVPHRDPDAVAVACIEALQGDDRRCDGPWLREQTLAQFSKTALIQQLQHLLEGDPKPNVKDLNQSSSSIPTN</sequence>
<evidence type="ECO:0000256" key="1">
    <source>
        <dbReference type="ARBA" id="ARBA00009481"/>
    </source>
</evidence>
<evidence type="ECO:0000313" key="5">
    <source>
        <dbReference type="Proteomes" id="UP000481033"/>
    </source>
</evidence>
<dbReference type="PANTHER" id="PTHR12526:SF640">
    <property type="entry name" value="COLANIC ACID BIOSYNTHESIS GLYCOSYLTRANSFERASE WCAL-RELATED"/>
    <property type="match status" value="1"/>
</dbReference>
<dbReference type="EMBL" id="QXHD01000004">
    <property type="protein sequence ID" value="NEZ59295.1"/>
    <property type="molecule type" value="Genomic_DNA"/>
</dbReference>
<dbReference type="CDD" id="cd03801">
    <property type="entry name" value="GT4_PimA-like"/>
    <property type="match status" value="1"/>
</dbReference>
<dbReference type="RefSeq" id="WP_163702224.1">
    <property type="nucleotide sequence ID" value="NZ_QXHD01000004.1"/>
</dbReference>
<dbReference type="PANTHER" id="PTHR12526">
    <property type="entry name" value="GLYCOSYLTRANSFERASE"/>
    <property type="match status" value="1"/>
</dbReference>
<name>A0A6M0RSP7_9CYAN</name>
<dbReference type="Gene3D" id="3.40.50.2000">
    <property type="entry name" value="Glycogen Phosphorylase B"/>
    <property type="match status" value="2"/>
</dbReference>
<dbReference type="AlphaFoldDB" id="A0A6M0RSP7"/>
<protein>
    <submittedName>
        <fullName evidence="4">Glycosyltransferase family 1 protein</fullName>
    </submittedName>
</protein>
<reference evidence="4 5" key="1">
    <citation type="journal article" date="2020" name="Microb. Ecol.">
        <title>Ecogenomics of the Marine Benthic Filamentous Cyanobacterium Adonisia.</title>
        <authorList>
            <person name="Walter J.M."/>
            <person name="Coutinho F.H."/>
            <person name="Leomil L."/>
            <person name="Hargreaves P.I."/>
            <person name="Campeao M.E."/>
            <person name="Vieira V.V."/>
            <person name="Silva B.S."/>
            <person name="Fistarol G.O."/>
            <person name="Salomon P.S."/>
            <person name="Sawabe T."/>
            <person name="Mino S."/>
            <person name="Hosokawa M."/>
            <person name="Miyashita H."/>
            <person name="Maruyama F."/>
            <person name="van Verk M.C."/>
            <person name="Dutilh B.E."/>
            <person name="Thompson C.C."/>
            <person name="Thompson F.L."/>
        </authorList>
    </citation>
    <scope>NUCLEOTIDE SEQUENCE [LARGE SCALE GENOMIC DNA]</scope>
    <source>
        <strain evidence="4 5">CCMR0081</strain>
    </source>
</reference>
<evidence type="ECO:0000256" key="2">
    <source>
        <dbReference type="ARBA" id="ARBA00022676"/>
    </source>
</evidence>
<comment type="caution">
    <text evidence="4">The sequence shown here is derived from an EMBL/GenBank/DDBJ whole genome shotgun (WGS) entry which is preliminary data.</text>
</comment>
<comment type="similarity">
    <text evidence="1">Belongs to the glycosyltransferase group 1 family. Glycosyltransferase 4 subfamily.</text>
</comment>
<dbReference type="GO" id="GO:0016757">
    <property type="term" value="F:glycosyltransferase activity"/>
    <property type="evidence" value="ECO:0007669"/>
    <property type="project" value="UniProtKB-KW"/>
</dbReference>
<gene>
    <name evidence="4" type="ORF">DXZ20_27355</name>
</gene>
<evidence type="ECO:0000313" key="4">
    <source>
        <dbReference type="EMBL" id="NEZ59295.1"/>
    </source>
</evidence>
<keyword evidence="2" id="KW-0328">Glycosyltransferase</keyword>
<dbReference type="Proteomes" id="UP000481033">
    <property type="component" value="Unassembled WGS sequence"/>
</dbReference>
<dbReference type="SUPFAM" id="SSF53756">
    <property type="entry name" value="UDP-Glycosyltransferase/glycogen phosphorylase"/>
    <property type="match status" value="1"/>
</dbReference>
<keyword evidence="5" id="KW-1185">Reference proteome</keyword>
<accession>A0A6M0RSP7</accession>
<dbReference type="Pfam" id="PF13692">
    <property type="entry name" value="Glyco_trans_1_4"/>
    <property type="match status" value="1"/>
</dbReference>